<evidence type="ECO:0000256" key="16">
    <source>
        <dbReference type="PIRSR" id="PIRSR036426-1"/>
    </source>
</evidence>
<dbReference type="GO" id="GO:0051266">
    <property type="term" value="F:sirohydrochlorin ferrochelatase activity"/>
    <property type="evidence" value="ECO:0007669"/>
    <property type="project" value="UniProtKB-EC"/>
</dbReference>
<dbReference type="Pfam" id="PF00590">
    <property type="entry name" value="TP_methylase"/>
    <property type="match status" value="1"/>
</dbReference>
<dbReference type="GO" id="GO:0009236">
    <property type="term" value="P:cobalamin biosynthetic process"/>
    <property type="evidence" value="ECO:0007669"/>
    <property type="project" value="UniProtKB-UniRule"/>
</dbReference>
<keyword evidence="8 15" id="KW-0520">NAD</keyword>
<dbReference type="InterPro" id="IPR037115">
    <property type="entry name" value="Sirohaem_synt_dimer_dom_sf"/>
</dbReference>
<dbReference type="HAMAP" id="MF_01646">
    <property type="entry name" value="Siroheme_synth"/>
    <property type="match status" value="1"/>
</dbReference>
<dbReference type="NCBIfam" id="NF007922">
    <property type="entry name" value="PRK10637.1"/>
    <property type="match status" value="1"/>
</dbReference>
<evidence type="ECO:0000313" key="22">
    <source>
        <dbReference type="Proteomes" id="UP000199771"/>
    </source>
</evidence>
<evidence type="ECO:0000256" key="7">
    <source>
        <dbReference type="ARBA" id="ARBA00023002"/>
    </source>
</evidence>
<evidence type="ECO:0000256" key="11">
    <source>
        <dbReference type="ARBA" id="ARBA00023268"/>
    </source>
</evidence>
<dbReference type="InterPro" id="IPR019478">
    <property type="entry name" value="Sirohaem_synthase_dimer_dom"/>
</dbReference>
<comment type="catalytic activity">
    <reaction evidence="15">
        <text>uroporphyrinogen III + 2 S-adenosyl-L-methionine = precorrin-2 + 2 S-adenosyl-L-homocysteine + H(+)</text>
        <dbReference type="Rhea" id="RHEA:32459"/>
        <dbReference type="ChEBI" id="CHEBI:15378"/>
        <dbReference type="ChEBI" id="CHEBI:57308"/>
        <dbReference type="ChEBI" id="CHEBI:57856"/>
        <dbReference type="ChEBI" id="CHEBI:58827"/>
        <dbReference type="ChEBI" id="CHEBI:59789"/>
        <dbReference type="EC" id="2.1.1.107"/>
    </reaction>
</comment>
<dbReference type="UniPathway" id="UPA00148">
    <property type="reaction ID" value="UER00211"/>
</dbReference>
<comment type="catalytic activity">
    <reaction evidence="15">
        <text>siroheme + 2 H(+) = sirohydrochlorin + Fe(2+)</text>
        <dbReference type="Rhea" id="RHEA:24360"/>
        <dbReference type="ChEBI" id="CHEBI:15378"/>
        <dbReference type="ChEBI" id="CHEBI:29033"/>
        <dbReference type="ChEBI" id="CHEBI:58351"/>
        <dbReference type="ChEBI" id="CHEBI:60052"/>
        <dbReference type="EC" id="4.99.1.4"/>
    </reaction>
</comment>
<dbReference type="FunFam" id="3.30.160.110:FF:000001">
    <property type="entry name" value="Siroheme synthase"/>
    <property type="match status" value="1"/>
</dbReference>
<keyword evidence="7 15" id="KW-0560">Oxidoreductase</keyword>
<dbReference type="InterPro" id="IPR036291">
    <property type="entry name" value="NAD(P)-bd_dom_sf"/>
</dbReference>
<keyword evidence="5 15" id="KW-0808">Transferase</keyword>
<dbReference type="EC" id="4.99.1.4" evidence="15"/>
<dbReference type="FunFam" id="3.30.950.10:FF:000001">
    <property type="entry name" value="Siroheme synthase"/>
    <property type="match status" value="1"/>
</dbReference>
<feature type="binding site" evidence="15">
    <location>
        <position position="415"/>
    </location>
    <ligand>
        <name>S-adenosyl-L-methionine</name>
        <dbReference type="ChEBI" id="CHEBI:59789"/>
    </ligand>
</feature>
<proteinExistence type="inferred from homology"/>
<dbReference type="AlphaFoldDB" id="A0A1I2IDU5"/>
<evidence type="ECO:0000259" key="20">
    <source>
        <dbReference type="Pfam" id="PF14824"/>
    </source>
</evidence>
<evidence type="ECO:0000259" key="18">
    <source>
        <dbReference type="Pfam" id="PF00590"/>
    </source>
</evidence>
<evidence type="ECO:0000256" key="4">
    <source>
        <dbReference type="ARBA" id="ARBA00022603"/>
    </source>
</evidence>
<dbReference type="Gene3D" id="3.40.50.720">
    <property type="entry name" value="NAD(P)-binding Rossmann-like Domain"/>
    <property type="match status" value="1"/>
</dbReference>
<feature type="domain" description="Tetrapyrrole methylase" evidence="18">
    <location>
        <begin position="220"/>
        <end position="430"/>
    </location>
</feature>
<evidence type="ECO:0000256" key="8">
    <source>
        <dbReference type="ARBA" id="ARBA00023027"/>
    </source>
</evidence>
<accession>A0A1I2IDU5</accession>
<dbReference type="InterPro" id="IPR014777">
    <property type="entry name" value="4pyrrole_Mease_sub1"/>
</dbReference>
<evidence type="ECO:0000256" key="2">
    <source>
        <dbReference type="ARBA" id="ARBA00005879"/>
    </source>
</evidence>
<dbReference type="SUPFAM" id="SSF75615">
    <property type="entry name" value="Siroheme synthase middle domains-like"/>
    <property type="match status" value="1"/>
</dbReference>
<keyword evidence="10 15" id="KW-0627">Porphyrin biosynthesis</keyword>
<dbReference type="PANTHER" id="PTHR45790:SF1">
    <property type="entry name" value="SIROHEME SYNTHASE"/>
    <property type="match status" value="1"/>
</dbReference>
<dbReference type="Pfam" id="PF10414">
    <property type="entry name" value="CysG_dimeriser"/>
    <property type="match status" value="1"/>
</dbReference>
<dbReference type="InterPro" id="IPR003043">
    <property type="entry name" value="Uropor_MeTrfase_CS"/>
</dbReference>
<feature type="binding site" evidence="15">
    <location>
        <position position="386"/>
    </location>
    <ligand>
        <name>S-adenosyl-L-methionine</name>
        <dbReference type="ChEBI" id="CHEBI:59789"/>
    </ligand>
</feature>
<dbReference type="PROSITE" id="PS00840">
    <property type="entry name" value="SUMT_2"/>
    <property type="match status" value="1"/>
</dbReference>
<dbReference type="NCBIfam" id="TIGR01469">
    <property type="entry name" value="cobA_cysG_Cterm"/>
    <property type="match status" value="1"/>
</dbReference>
<dbReference type="Proteomes" id="UP000199771">
    <property type="component" value="Unassembled WGS sequence"/>
</dbReference>
<evidence type="ECO:0000259" key="19">
    <source>
        <dbReference type="Pfam" id="PF10414"/>
    </source>
</evidence>
<feature type="region of interest" description="Uroporphyrinogen-III C-methyltransferase" evidence="15">
    <location>
        <begin position="218"/>
        <end position="475"/>
    </location>
</feature>
<keyword evidence="4 15" id="KW-0489">Methyltransferase</keyword>
<comment type="pathway">
    <text evidence="1 15">Porphyrin-containing compound metabolism; siroheme biosynthesis; sirohydrochlorin from precorrin-2: step 1/1.</text>
</comment>
<keyword evidence="22" id="KW-1185">Reference proteome</keyword>
<evidence type="ECO:0000256" key="17">
    <source>
        <dbReference type="RuleBase" id="RU003960"/>
    </source>
</evidence>
<dbReference type="PIRSF" id="PIRSF036426">
    <property type="entry name" value="Sirohaem_synth"/>
    <property type="match status" value="1"/>
</dbReference>
<evidence type="ECO:0000313" key="21">
    <source>
        <dbReference type="EMBL" id="SFF40519.1"/>
    </source>
</evidence>
<dbReference type="InterPro" id="IPR050161">
    <property type="entry name" value="Siro_Cobalamin_biosynth"/>
</dbReference>
<dbReference type="NCBIfam" id="NF004790">
    <property type="entry name" value="PRK06136.1"/>
    <property type="match status" value="1"/>
</dbReference>
<feature type="binding site" evidence="15">
    <location>
        <begin position="27"/>
        <end position="28"/>
    </location>
    <ligand>
        <name>NAD(+)</name>
        <dbReference type="ChEBI" id="CHEBI:57540"/>
    </ligand>
</feature>
<dbReference type="SUPFAM" id="SSF53790">
    <property type="entry name" value="Tetrapyrrole methylase"/>
    <property type="match status" value="1"/>
</dbReference>
<evidence type="ECO:0000256" key="6">
    <source>
        <dbReference type="ARBA" id="ARBA00022691"/>
    </source>
</evidence>
<dbReference type="GO" id="GO:0032259">
    <property type="term" value="P:methylation"/>
    <property type="evidence" value="ECO:0007669"/>
    <property type="project" value="UniProtKB-KW"/>
</dbReference>
<comment type="similarity">
    <text evidence="15">In the N-terminal section; belongs to the precorrin-2 dehydrogenase / sirohydrochlorin ferrochelatase family.</text>
</comment>
<evidence type="ECO:0000256" key="1">
    <source>
        <dbReference type="ARBA" id="ARBA00005010"/>
    </source>
</evidence>
<feature type="binding site" evidence="15">
    <location>
        <begin position="303"/>
        <end position="305"/>
    </location>
    <ligand>
        <name>S-adenosyl-L-methionine</name>
        <dbReference type="ChEBI" id="CHEBI:59789"/>
    </ligand>
</feature>
<feature type="binding site" evidence="15">
    <location>
        <begin position="48"/>
        <end position="49"/>
    </location>
    <ligand>
        <name>NAD(+)</name>
        <dbReference type="ChEBI" id="CHEBI:57540"/>
    </ligand>
</feature>
<keyword evidence="9 15" id="KW-0456">Lyase</keyword>
<dbReference type="FunFam" id="3.40.1010.10:FF:000001">
    <property type="entry name" value="Siroheme synthase"/>
    <property type="match status" value="1"/>
</dbReference>
<sequence>MSPTPWPYYPVFMRLRGERVLLVGGGEVAVRKLRLLLRAGARPALVAAQLHDEVRQLCAEGAVHHIGEHFTPLQLAGARLVIAATSDAELNQRVAAAAQQAGVPVNVVDDAALSSFVTPSVVDRAPLLVAISTGGAAPVLARRLRERIEAWLPTGYGRLAAFMHRWRETVYTRLDGAARRALWERFLDSRAVERVLSGDEATAERDLQQMIEGRHPGGEVYLVGAGPGDPDLLTFKALRLMQQCDVVLYDRLISPQVLDLVRRDAQRIFVGKARSRHSLPQEEINAELVRLAKAGLRVLRLKGGDPFIFGRGGEEIDTLMAHGIPFQVVPGITAASGCAAYAGIPLTHRDYAQTCIFITGHARKDGQLNLPWDQLARRGQTVVVYMGLSTLPQIAARLIEHGLPSDWPAAMIEQGTSPEQRVVVGTLGTLPQAVAATGFSAASLLIVGEVVRLRERLAWYGGAGGESIARAVSPS</sequence>
<feature type="active site" description="Proton donor" evidence="15 16">
    <location>
        <position position="272"/>
    </location>
</feature>
<feature type="domain" description="Siroheme synthase central" evidence="20">
    <location>
        <begin position="126"/>
        <end position="150"/>
    </location>
</feature>
<comment type="caution">
    <text evidence="15">Lacks conserved residue(s) required for the propagation of feature annotation.</text>
</comment>
<comment type="pathway">
    <text evidence="15">Cofactor biosynthesis; adenosylcobalamin biosynthesis; sirohydrochlorin from precorrin-2: step 1/1.</text>
</comment>
<dbReference type="InterPro" id="IPR000878">
    <property type="entry name" value="4pyrrol_Mease"/>
</dbReference>
<comment type="pathway">
    <text evidence="12 15">Porphyrin-containing compound metabolism; siroheme biosynthesis; precorrin-2 from uroporphyrinogen III: step 1/1.</text>
</comment>
<feature type="binding site" evidence="15">
    <location>
        <position position="308"/>
    </location>
    <ligand>
        <name>S-adenosyl-L-methionine</name>
        <dbReference type="ChEBI" id="CHEBI:59789"/>
    </ligand>
</feature>
<evidence type="ECO:0000256" key="14">
    <source>
        <dbReference type="ARBA" id="ARBA00060548"/>
    </source>
</evidence>
<feature type="region of interest" description="Precorrin-2 dehydrogenase / sirohydrochlorin ferrochelatase" evidence="15">
    <location>
        <begin position="1"/>
        <end position="207"/>
    </location>
</feature>
<keyword evidence="3 15" id="KW-0169">Cobalamin biosynthesis</keyword>
<comment type="pathway">
    <text evidence="15">Porphyrin-containing compound metabolism; siroheme biosynthesis; siroheme from sirohydrochlorin: step 1/1.</text>
</comment>
<dbReference type="Pfam" id="PF13241">
    <property type="entry name" value="NAD_binding_7"/>
    <property type="match status" value="1"/>
</dbReference>
<evidence type="ECO:0000256" key="13">
    <source>
        <dbReference type="ARBA" id="ARBA00047561"/>
    </source>
</evidence>
<dbReference type="Gene3D" id="1.10.8.210">
    <property type="entry name" value="Sirohaem synthase, dimerisation domain"/>
    <property type="match status" value="1"/>
</dbReference>
<dbReference type="SUPFAM" id="SSF51735">
    <property type="entry name" value="NAD(P)-binding Rossmann-fold domains"/>
    <property type="match status" value="1"/>
</dbReference>
<dbReference type="InterPro" id="IPR028281">
    <property type="entry name" value="Sirohaem_synthase_central"/>
</dbReference>
<protein>
    <recommendedName>
        <fullName evidence="15">Siroheme synthase</fullName>
    </recommendedName>
    <domain>
        <recommendedName>
            <fullName evidence="15">Uroporphyrinogen-III C-methyltransferase</fullName>
            <shortName evidence="15">Urogen III methylase</shortName>
            <ecNumber evidence="15">2.1.1.107</ecNumber>
        </recommendedName>
        <alternativeName>
            <fullName evidence="15">SUMT</fullName>
        </alternativeName>
        <alternativeName>
            <fullName evidence="15">Uroporphyrinogen III methylase</fullName>
            <shortName evidence="15">UROM</shortName>
        </alternativeName>
    </domain>
    <domain>
        <recommendedName>
            <fullName evidence="15">Precorrin-2 dehydrogenase</fullName>
            <ecNumber evidence="15">1.3.1.76</ecNumber>
        </recommendedName>
    </domain>
    <domain>
        <recommendedName>
            <fullName evidence="15">Sirohydrochlorin ferrochelatase</fullName>
            <ecNumber evidence="15">4.99.1.4</ecNumber>
        </recommendedName>
    </domain>
</protein>
<evidence type="ECO:0000256" key="10">
    <source>
        <dbReference type="ARBA" id="ARBA00023244"/>
    </source>
</evidence>
<feature type="domain" description="Sirohaem synthase dimerisation" evidence="19">
    <location>
        <begin position="155"/>
        <end position="211"/>
    </location>
</feature>
<dbReference type="PANTHER" id="PTHR45790">
    <property type="entry name" value="SIROHEME SYNTHASE-RELATED"/>
    <property type="match status" value="1"/>
</dbReference>
<comment type="pathway">
    <text evidence="14 15">Cofactor biosynthesis; adenosylcobalamin biosynthesis; precorrin-2 from uroporphyrinogen III: step 1/1.</text>
</comment>
<dbReference type="UniPathway" id="UPA00262">
    <property type="reaction ID" value="UER00211"/>
</dbReference>
<gene>
    <name evidence="15" type="primary">cysG</name>
    <name evidence="21" type="ORF">SAMN04488120_103262</name>
</gene>
<dbReference type="RefSeq" id="WP_200769520.1">
    <property type="nucleotide sequence ID" value="NZ_FOOC01000003.1"/>
</dbReference>
<dbReference type="Gene3D" id="3.30.950.10">
    <property type="entry name" value="Methyltransferase, Cobalt-precorrin-4 Transmethylase, Domain 2"/>
    <property type="match status" value="1"/>
</dbReference>
<dbReference type="Gene3D" id="3.40.1010.10">
    <property type="entry name" value="Cobalt-precorrin-4 Transmethylase, Domain 1"/>
    <property type="match status" value="1"/>
</dbReference>
<dbReference type="CDD" id="cd11642">
    <property type="entry name" value="SUMT"/>
    <property type="match status" value="1"/>
</dbReference>
<feature type="binding site" evidence="15">
    <location>
        <begin position="333"/>
        <end position="334"/>
    </location>
    <ligand>
        <name>S-adenosyl-L-methionine</name>
        <dbReference type="ChEBI" id="CHEBI:59789"/>
    </ligand>
</feature>
<dbReference type="GO" id="GO:0019354">
    <property type="term" value="P:siroheme biosynthetic process"/>
    <property type="evidence" value="ECO:0007669"/>
    <property type="project" value="UniProtKB-UniRule"/>
</dbReference>
<dbReference type="EMBL" id="FOOC01000003">
    <property type="protein sequence ID" value="SFF40519.1"/>
    <property type="molecule type" value="Genomic_DNA"/>
</dbReference>
<reference evidence="21 22" key="1">
    <citation type="submission" date="2016-10" db="EMBL/GenBank/DDBJ databases">
        <authorList>
            <person name="de Groot N.N."/>
        </authorList>
    </citation>
    <scope>NUCLEOTIDE SEQUENCE [LARGE SCALE GENOMIC DNA]</scope>
    <source>
        <strain evidence="21 22">DSM 23609</strain>
    </source>
</reference>
<evidence type="ECO:0000256" key="5">
    <source>
        <dbReference type="ARBA" id="ARBA00022679"/>
    </source>
</evidence>
<dbReference type="STRING" id="1076937.SAMN04488120_103262"/>
<dbReference type="NCBIfam" id="TIGR01470">
    <property type="entry name" value="cysG_Nterm"/>
    <property type="match status" value="1"/>
</dbReference>
<dbReference type="InterPro" id="IPR006366">
    <property type="entry name" value="CobA/CysG_C"/>
</dbReference>
<dbReference type="Gene3D" id="3.30.160.110">
    <property type="entry name" value="Siroheme synthase, domain 2"/>
    <property type="match status" value="1"/>
</dbReference>
<evidence type="ECO:0000256" key="12">
    <source>
        <dbReference type="ARBA" id="ARBA00025705"/>
    </source>
</evidence>
<dbReference type="Pfam" id="PF14824">
    <property type="entry name" value="Sirohm_synth_M"/>
    <property type="match status" value="1"/>
</dbReference>
<evidence type="ECO:0000256" key="3">
    <source>
        <dbReference type="ARBA" id="ARBA00022573"/>
    </source>
</evidence>
<comment type="function">
    <text evidence="15">Multifunctional enzyme that catalyzes the SAM-dependent methylations of uroporphyrinogen III at position C-2 and C-7 to form precorrin-2 via precorrin-1. Then it catalyzes the NAD-dependent ring dehydrogenation of precorrin-2 to yield sirohydrochlorin. Finally, it catalyzes the ferrochelation of sirohydrochlorin to yield siroheme.</text>
</comment>
<feature type="active site" description="Proton acceptor" evidence="15 16">
    <location>
        <position position="250"/>
    </location>
</feature>
<evidence type="ECO:0000256" key="15">
    <source>
        <dbReference type="HAMAP-Rule" id="MF_01646"/>
    </source>
</evidence>
<keyword evidence="11 15" id="KW-0511">Multifunctional enzyme</keyword>
<dbReference type="InterPro" id="IPR014776">
    <property type="entry name" value="4pyrrole_Mease_sub2"/>
</dbReference>
<organism evidence="21 22">
    <name type="scientific">Fontimonas thermophila</name>
    <dbReference type="NCBI Taxonomy" id="1076937"/>
    <lineage>
        <taxon>Bacteria</taxon>
        <taxon>Pseudomonadati</taxon>
        <taxon>Pseudomonadota</taxon>
        <taxon>Gammaproteobacteria</taxon>
        <taxon>Nevskiales</taxon>
        <taxon>Nevskiaceae</taxon>
        <taxon>Fontimonas</taxon>
    </lineage>
</organism>
<comment type="catalytic activity">
    <reaction evidence="13 15">
        <text>precorrin-2 + NAD(+) = sirohydrochlorin + NADH + 2 H(+)</text>
        <dbReference type="Rhea" id="RHEA:15613"/>
        <dbReference type="ChEBI" id="CHEBI:15378"/>
        <dbReference type="ChEBI" id="CHEBI:57540"/>
        <dbReference type="ChEBI" id="CHEBI:57945"/>
        <dbReference type="ChEBI" id="CHEBI:58351"/>
        <dbReference type="ChEBI" id="CHEBI:58827"/>
        <dbReference type="EC" id="1.3.1.76"/>
    </reaction>
</comment>
<dbReference type="GO" id="GO:0043115">
    <property type="term" value="F:precorrin-2 dehydrogenase activity"/>
    <property type="evidence" value="ECO:0007669"/>
    <property type="project" value="UniProtKB-UniRule"/>
</dbReference>
<dbReference type="GO" id="GO:0051287">
    <property type="term" value="F:NAD binding"/>
    <property type="evidence" value="ECO:0007669"/>
    <property type="project" value="InterPro"/>
</dbReference>
<comment type="similarity">
    <text evidence="15">In the C-terminal section; belongs to the precorrin methyltransferase family.</text>
</comment>
<dbReference type="GO" id="GO:0004851">
    <property type="term" value="F:uroporphyrin-III C-methyltransferase activity"/>
    <property type="evidence" value="ECO:0007669"/>
    <property type="project" value="UniProtKB-UniRule"/>
</dbReference>
<name>A0A1I2IDU5_9GAMM</name>
<dbReference type="EC" id="2.1.1.107" evidence="15"/>
<dbReference type="EC" id="1.3.1.76" evidence="15"/>
<dbReference type="InterPro" id="IPR006367">
    <property type="entry name" value="Sirohaem_synthase_N"/>
</dbReference>
<dbReference type="InterPro" id="IPR012409">
    <property type="entry name" value="Sirohaem_synth"/>
</dbReference>
<feature type="binding site" evidence="15">
    <location>
        <position position="227"/>
    </location>
    <ligand>
        <name>S-adenosyl-L-methionine</name>
        <dbReference type="ChEBI" id="CHEBI:59789"/>
    </ligand>
</feature>
<dbReference type="InterPro" id="IPR035996">
    <property type="entry name" value="4pyrrol_Methylase_sf"/>
</dbReference>
<comment type="similarity">
    <text evidence="2 17">Belongs to the precorrin methyltransferase family.</text>
</comment>
<evidence type="ECO:0000256" key="9">
    <source>
        <dbReference type="ARBA" id="ARBA00023239"/>
    </source>
</evidence>
<keyword evidence="6 15" id="KW-0949">S-adenosyl-L-methionine</keyword>